<feature type="signal peptide" evidence="3">
    <location>
        <begin position="1"/>
        <end position="22"/>
    </location>
</feature>
<dbReference type="OMA" id="AIPLDTH"/>
<sequence length="425" mass="46226">MKVFKSILIAAAASSIASPVLAETEVVWWDFFAGGDGVRMKALIDQFNEEHPDITINGTTSEWGVPFYTKVRTAAAVGQGPDVVTYHLSRLPRALSEGVLTPITDSDLETAGLSRGDFFERASKAASDEEGTLYAVPFDIHSVVLYYNKSYLEGTEYLDDDGELTGIESLDDFNNALKVAQDNGAQPPLSYQTGGPGGVWRMFYTLLSQQGGAFIENGEVLPGDNFDKAVQAIEIMQGWGDNGYQPENAEYEASVALFTSGKSAFQVNGVWEVPTMIDMEKAGTLGFEWGAVQVPTLLDEEAVWADSHAFAIPIQGDEKMSEEKREAVMTVIGWMEKQAIDWARAGHIPAYTPVAESDEFRQMEPNATYSSLVDIAAYDPRSSIAGVASPVYDAALNNIAPAIHGFLSPEQAAEQMKSELQSLRD</sequence>
<dbReference type="RefSeq" id="WP_013332546.1">
    <property type="nucleotide sequence ID" value="NZ_CP087224.1"/>
</dbReference>
<dbReference type="GeneID" id="91010131"/>
<evidence type="ECO:0000256" key="2">
    <source>
        <dbReference type="ARBA" id="ARBA00008520"/>
    </source>
</evidence>
<evidence type="ECO:0000313" key="4">
    <source>
        <dbReference type="EMBL" id="OBX36182.1"/>
    </source>
</evidence>
<dbReference type="InterPro" id="IPR050490">
    <property type="entry name" value="Bact_solute-bd_prot1"/>
</dbReference>
<dbReference type="SUPFAM" id="SSF53850">
    <property type="entry name" value="Periplasmic binding protein-like II"/>
    <property type="match status" value="1"/>
</dbReference>
<protein>
    <submittedName>
        <fullName evidence="4">Putative arabinose-binding protein</fullName>
    </submittedName>
</protein>
<feature type="chain" id="PRO_5008611286" evidence="3">
    <location>
        <begin position="23"/>
        <end position="425"/>
    </location>
</feature>
<comment type="similarity">
    <text evidence="2">Belongs to the bacterial solute-binding protein 1 family.</text>
</comment>
<dbReference type="EMBL" id="MAJD01000001">
    <property type="protein sequence ID" value="OBX36182.1"/>
    <property type="molecule type" value="Genomic_DNA"/>
</dbReference>
<gene>
    <name evidence="4" type="primary">araN</name>
    <name evidence="4" type="ORF">A8U91_00523</name>
</gene>
<dbReference type="PATRIC" id="fig|2746.7.peg.534"/>
<dbReference type="GO" id="GO:0042597">
    <property type="term" value="C:periplasmic space"/>
    <property type="evidence" value="ECO:0007669"/>
    <property type="project" value="UniProtKB-SubCell"/>
</dbReference>
<dbReference type="Gene3D" id="3.40.190.10">
    <property type="entry name" value="Periplasmic binding protein-like II"/>
    <property type="match status" value="1"/>
</dbReference>
<name>A0A1B8P1T1_HALEL</name>
<dbReference type="Proteomes" id="UP000092504">
    <property type="component" value="Unassembled WGS sequence"/>
</dbReference>
<dbReference type="PANTHER" id="PTHR43649:SF14">
    <property type="entry name" value="BLR3389 PROTEIN"/>
    <property type="match status" value="1"/>
</dbReference>
<evidence type="ECO:0000256" key="3">
    <source>
        <dbReference type="SAM" id="SignalP"/>
    </source>
</evidence>
<dbReference type="InterPro" id="IPR006059">
    <property type="entry name" value="SBP"/>
</dbReference>
<dbReference type="PANTHER" id="PTHR43649">
    <property type="entry name" value="ARABINOSE-BINDING PROTEIN-RELATED"/>
    <property type="match status" value="1"/>
</dbReference>
<evidence type="ECO:0000256" key="1">
    <source>
        <dbReference type="ARBA" id="ARBA00004418"/>
    </source>
</evidence>
<comment type="subcellular location">
    <subcellularLocation>
        <location evidence="1">Periplasm</location>
    </subcellularLocation>
</comment>
<proteinExistence type="inferred from homology"/>
<evidence type="ECO:0000313" key="5">
    <source>
        <dbReference type="Proteomes" id="UP000092504"/>
    </source>
</evidence>
<reference evidence="4 5" key="1">
    <citation type="submission" date="2016-06" db="EMBL/GenBank/DDBJ databases">
        <title>Genome sequence of halotolerant plant growth promoting strain of Halomonas elongata HEK1 isolated from salterns of Rann of Kutch, Gujarat, India.</title>
        <authorList>
            <person name="Gaba S."/>
            <person name="Singh R.N."/>
            <person name="Abrol S."/>
            <person name="Kaushik R."/>
            <person name="Saxena A.K."/>
        </authorList>
    </citation>
    <scope>NUCLEOTIDE SEQUENCE [LARGE SCALE GENOMIC DNA]</scope>
    <source>
        <strain evidence="4 5">HEK1</strain>
    </source>
</reference>
<accession>A0A1B8P1T1</accession>
<keyword evidence="3" id="KW-0732">Signal</keyword>
<dbReference type="Pfam" id="PF13416">
    <property type="entry name" value="SBP_bac_8"/>
    <property type="match status" value="1"/>
</dbReference>
<organism evidence="4 5">
    <name type="scientific">Halomonas elongata</name>
    <dbReference type="NCBI Taxonomy" id="2746"/>
    <lineage>
        <taxon>Bacteria</taxon>
        <taxon>Pseudomonadati</taxon>
        <taxon>Pseudomonadota</taxon>
        <taxon>Gammaproteobacteria</taxon>
        <taxon>Oceanospirillales</taxon>
        <taxon>Halomonadaceae</taxon>
        <taxon>Halomonas</taxon>
    </lineage>
</organism>
<dbReference type="AlphaFoldDB" id="A0A1B8P1T1"/>
<comment type="caution">
    <text evidence="4">The sequence shown here is derived from an EMBL/GenBank/DDBJ whole genome shotgun (WGS) entry which is preliminary data.</text>
</comment>